<dbReference type="Proteomes" id="UP000824120">
    <property type="component" value="Chromosome 6"/>
</dbReference>
<accession>A0A9J5YUA3</accession>
<keyword evidence="2" id="KW-1185">Reference proteome</keyword>
<dbReference type="EMBL" id="JACXVP010000006">
    <property type="protein sequence ID" value="KAG5603413.1"/>
    <property type="molecule type" value="Genomic_DNA"/>
</dbReference>
<proteinExistence type="predicted"/>
<evidence type="ECO:0000313" key="2">
    <source>
        <dbReference type="Proteomes" id="UP000824120"/>
    </source>
</evidence>
<evidence type="ECO:0000313" key="1">
    <source>
        <dbReference type="EMBL" id="KAG5603413.1"/>
    </source>
</evidence>
<comment type="caution">
    <text evidence="1">The sequence shown here is derived from an EMBL/GenBank/DDBJ whole genome shotgun (WGS) entry which is preliminary data.</text>
</comment>
<gene>
    <name evidence="1" type="ORF">H5410_034783</name>
</gene>
<name>A0A9J5YUA3_SOLCO</name>
<protein>
    <submittedName>
        <fullName evidence="1">Uncharacterized protein</fullName>
    </submittedName>
</protein>
<dbReference type="AlphaFoldDB" id="A0A9J5YUA3"/>
<sequence>MATLIQRTGFLGQNDTSIFWASPKNTGCLFLPYISMVIVEDVSISVATIFSGEIASSLVEEHSSHVDNVEGLPNTFINAFQVTWTICSMRCLQEFSPKKWRKLLLPLVV</sequence>
<organism evidence="1 2">
    <name type="scientific">Solanum commersonii</name>
    <name type="common">Commerson's wild potato</name>
    <name type="synonym">Commerson's nightshade</name>
    <dbReference type="NCBI Taxonomy" id="4109"/>
    <lineage>
        <taxon>Eukaryota</taxon>
        <taxon>Viridiplantae</taxon>
        <taxon>Streptophyta</taxon>
        <taxon>Embryophyta</taxon>
        <taxon>Tracheophyta</taxon>
        <taxon>Spermatophyta</taxon>
        <taxon>Magnoliopsida</taxon>
        <taxon>eudicotyledons</taxon>
        <taxon>Gunneridae</taxon>
        <taxon>Pentapetalae</taxon>
        <taxon>asterids</taxon>
        <taxon>lamiids</taxon>
        <taxon>Solanales</taxon>
        <taxon>Solanaceae</taxon>
        <taxon>Solanoideae</taxon>
        <taxon>Solaneae</taxon>
        <taxon>Solanum</taxon>
    </lineage>
</organism>
<reference evidence="1 2" key="1">
    <citation type="submission" date="2020-09" db="EMBL/GenBank/DDBJ databases">
        <title>De no assembly of potato wild relative species, Solanum commersonii.</title>
        <authorList>
            <person name="Cho K."/>
        </authorList>
    </citation>
    <scope>NUCLEOTIDE SEQUENCE [LARGE SCALE GENOMIC DNA]</scope>
    <source>
        <strain evidence="1">LZ3.2</strain>
        <tissue evidence="1">Leaf</tissue>
    </source>
</reference>